<evidence type="ECO:0000313" key="10">
    <source>
        <dbReference type="Proteomes" id="UP000824242"/>
    </source>
</evidence>
<gene>
    <name evidence="9" type="primary">flgC</name>
    <name evidence="9" type="ORF">IAB89_07295</name>
</gene>
<evidence type="ECO:0000259" key="7">
    <source>
        <dbReference type="Pfam" id="PF00460"/>
    </source>
</evidence>
<comment type="caution">
    <text evidence="9">The sequence shown here is derived from an EMBL/GenBank/DDBJ whole genome shotgun (WGS) entry which is preliminary data.</text>
</comment>
<dbReference type="InterPro" id="IPR010930">
    <property type="entry name" value="Flg_bb/hook_C_dom"/>
</dbReference>
<evidence type="ECO:0000256" key="6">
    <source>
        <dbReference type="RuleBase" id="RU362062"/>
    </source>
</evidence>
<dbReference type="GO" id="GO:0030694">
    <property type="term" value="C:bacterial-type flagellum basal body, rod"/>
    <property type="evidence" value="ECO:0007669"/>
    <property type="project" value="UniProtKB-UniRule"/>
</dbReference>
<evidence type="ECO:0000256" key="1">
    <source>
        <dbReference type="ARBA" id="ARBA00004117"/>
    </source>
</evidence>
<accession>A0A9D1AN33</accession>
<dbReference type="InterPro" id="IPR006299">
    <property type="entry name" value="FlgC"/>
</dbReference>
<protein>
    <recommendedName>
        <fullName evidence="3 6">Flagellar basal-body rod protein FlgC</fullName>
    </recommendedName>
</protein>
<proteinExistence type="inferred from homology"/>
<feature type="domain" description="Flagellar basal-body/hook protein C-terminal" evidence="8">
    <location>
        <begin position="102"/>
        <end position="143"/>
    </location>
</feature>
<comment type="subcellular location">
    <subcellularLocation>
        <location evidence="1 6">Bacterial flagellum basal body</location>
    </subcellularLocation>
</comment>
<reference evidence="9" key="1">
    <citation type="submission" date="2020-10" db="EMBL/GenBank/DDBJ databases">
        <authorList>
            <person name="Gilroy R."/>
        </authorList>
    </citation>
    <scope>NUCLEOTIDE SEQUENCE</scope>
    <source>
        <strain evidence="9">ChiSxjej1B13-7958</strain>
    </source>
</reference>
<dbReference type="PANTHER" id="PTHR30435">
    <property type="entry name" value="FLAGELLAR PROTEIN"/>
    <property type="match status" value="1"/>
</dbReference>
<dbReference type="Pfam" id="PF00460">
    <property type="entry name" value="Flg_bb_rod"/>
    <property type="match status" value="1"/>
</dbReference>
<dbReference type="InterPro" id="IPR001444">
    <property type="entry name" value="Flag_bb_rod_N"/>
</dbReference>
<feature type="domain" description="Flagellar basal body rod protein N-terminal" evidence="7">
    <location>
        <begin position="10"/>
        <end position="35"/>
    </location>
</feature>
<evidence type="ECO:0000256" key="3">
    <source>
        <dbReference type="ARBA" id="ARBA00017941"/>
    </source>
</evidence>
<keyword evidence="4 6" id="KW-0975">Bacterial flagellum</keyword>
<dbReference type="Pfam" id="PF06429">
    <property type="entry name" value="Flg_bbr_C"/>
    <property type="match status" value="1"/>
</dbReference>
<organism evidence="9 10">
    <name type="scientific">Candidatus Caccousia avicola</name>
    <dbReference type="NCBI Taxonomy" id="2840721"/>
    <lineage>
        <taxon>Bacteria</taxon>
        <taxon>Bacillati</taxon>
        <taxon>Bacillota</taxon>
        <taxon>Clostridia</taxon>
        <taxon>Eubacteriales</taxon>
        <taxon>Oscillospiraceae</taxon>
        <taxon>Oscillospiraceae incertae sedis</taxon>
        <taxon>Candidatus Caccousia</taxon>
    </lineage>
</organism>
<comment type="similarity">
    <text evidence="2">Belongs to the flagella basal body rod proteins family.</text>
</comment>
<dbReference type="Proteomes" id="UP000824242">
    <property type="component" value="Unassembled WGS sequence"/>
</dbReference>
<keyword evidence="9" id="KW-0966">Cell projection</keyword>
<dbReference type="NCBIfam" id="TIGR01395">
    <property type="entry name" value="FlgC"/>
    <property type="match status" value="1"/>
</dbReference>
<evidence type="ECO:0000256" key="5">
    <source>
        <dbReference type="ARBA" id="ARBA00025933"/>
    </source>
</evidence>
<sequence length="148" mass="16110">MAFLSSVNVIGSGLTAQQQRLDVISENVTNINTTRTEGGGPYRRKMVVLEEENSDSPFRQALDKAMGRRNSAQGGVRVAEIVEDESDFKLSYDPENPDANEDGYVELPNVDLVKEISDAMAANQAYSANVTAFNVLKQVIAKGLEIGQ</sequence>
<comment type="subunit">
    <text evidence="5 6">The basal body constitutes a major portion of the flagellar organelle and consists of four rings (L,P,S, and M) mounted on a central rod. The rod consists of about 26 subunits of FlgG in the distal portion, and FlgB, FlgC and FlgF are thought to build up the proximal portion of the rod with about 6 subunits each.</text>
</comment>
<dbReference type="AlphaFoldDB" id="A0A9D1AN33"/>
<reference evidence="9" key="2">
    <citation type="journal article" date="2021" name="PeerJ">
        <title>Extensive microbial diversity within the chicken gut microbiome revealed by metagenomics and culture.</title>
        <authorList>
            <person name="Gilroy R."/>
            <person name="Ravi A."/>
            <person name="Getino M."/>
            <person name="Pursley I."/>
            <person name="Horton D.L."/>
            <person name="Alikhan N.F."/>
            <person name="Baker D."/>
            <person name="Gharbi K."/>
            <person name="Hall N."/>
            <person name="Watson M."/>
            <person name="Adriaenssens E.M."/>
            <person name="Foster-Nyarko E."/>
            <person name="Jarju S."/>
            <person name="Secka A."/>
            <person name="Antonio M."/>
            <person name="Oren A."/>
            <person name="Chaudhuri R.R."/>
            <person name="La Ragione R."/>
            <person name="Hildebrand F."/>
            <person name="Pallen M.J."/>
        </authorList>
    </citation>
    <scope>NUCLEOTIDE SEQUENCE</scope>
    <source>
        <strain evidence="9">ChiSxjej1B13-7958</strain>
    </source>
</reference>
<dbReference type="PANTHER" id="PTHR30435:SF2">
    <property type="entry name" value="FLAGELLAR BASAL-BODY ROD PROTEIN FLGC"/>
    <property type="match status" value="1"/>
</dbReference>
<keyword evidence="9" id="KW-0282">Flagellum</keyword>
<evidence type="ECO:0000259" key="8">
    <source>
        <dbReference type="Pfam" id="PF06429"/>
    </source>
</evidence>
<keyword evidence="9" id="KW-0969">Cilium</keyword>
<dbReference type="EMBL" id="DVGZ01000076">
    <property type="protein sequence ID" value="HIR47449.1"/>
    <property type="molecule type" value="Genomic_DNA"/>
</dbReference>
<evidence type="ECO:0000256" key="4">
    <source>
        <dbReference type="ARBA" id="ARBA00023143"/>
    </source>
</evidence>
<name>A0A9D1AN33_9FIRM</name>
<evidence type="ECO:0000256" key="2">
    <source>
        <dbReference type="ARBA" id="ARBA00009677"/>
    </source>
</evidence>
<dbReference type="GO" id="GO:0071978">
    <property type="term" value="P:bacterial-type flagellum-dependent swarming motility"/>
    <property type="evidence" value="ECO:0007669"/>
    <property type="project" value="TreeGrafter"/>
</dbReference>
<evidence type="ECO:0000313" key="9">
    <source>
        <dbReference type="EMBL" id="HIR47449.1"/>
    </source>
</evidence>